<dbReference type="EMBL" id="JBCNJP010000025">
    <property type="protein sequence ID" value="KAK9054807.1"/>
    <property type="molecule type" value="Genomic_DNA"/>
</dbReference>
<name>A0AAP0GNG6_9ASTR</name>
<dbReference type="Gene3D" id="1.20.1050.10">
    <property type="match status" value="1"/>
</dbReference>
<dbReference type="SUPFAM" id="SSF47616">
    <property type="entry name" value="GST C-terminal domain-like"/>
    <property type="match status" value="1"/>
</dbReference>
<comment type="catalytic activity">
    <reaction evidence="4">
        <text>RX + glutathione = an S-substituted glutathione + a halide anion + H(+)</text>
        <dbReference type="Rhea" id="RHEA:16437"/>
        <dbReference type="ChEBI" id="CHEBI:15378"/>
        <dbReference type="ChEBI" id="CHEBI:16042"/>
        <dbReference type="ChEBI" id="CHEBI:17792"/>
        <dbReference type="ChEBI" id="CHEBI:57925"/>
        <dbReference type="ChEBI" id="CHEBI:90779"/>
        <dbReference type="EC" id="2.5.1.18"/>
    </reaction>
</comment>
<evidence type="ECO:0000313" key="8">
    <source>
        <dbReference type="Proteomes" id="UP001408789"/>
    </source>
</evidence>
<dbReference type="FunFam" id="1.20.1050.10:FF:000017">
    <property type="entry name" value="Maleylacetoacetate isomerase"/>
    <property type="match status" value="1"/>
</dbReference>
<dbReference type="CDD" id="cd03191">
    <property type="entry name" value="GST_C_Zeta"/>
    <property type="match status" value="1"/>
</dbReference>
<dbReference type="Gene3D" id="3.40.30.10">
    <property type="entry name" value="Glutaredoxin"/>
    <property type="match status" value="1"/>
</dbReference>
<dbReference type="CDD" id="cd03042">
    <property type="entry name" value="GST_N_Zeta"/>
    <property type="match status" value="1"/>
</dbReference>
<dbReference type="PROSITE" id="PS50405">
    <property type="entry name" value="GST_CTER"/>
    <property type="match status" value="1"/>
</dbReference>
<keyword evidence="8" id="KW-1185">Reference proteome</keyword>
<comment type="caution">
    <text evidence="7">The sequence shown here is derived from an EMBL/GenBank/DDBJ whole genome shotgun (WGS) entry which is preliminary data.</text>
</comment>
<comment type="similarity">
    <text evidence="1">Belongs to the GST superfamily. Zeta family.</text>
</comment>
<organism evidence="7 8">
    <name type="scientific">Deinandra increscens subsp. villosa</name>
    <dbReference type="NCBI Taxonomy" id="3103831"/>
    <lineage>
        <taxon>Eukaryota</taxon>
        <taxon>Viridiplantae</taxon>
        <taxon>Streptophyta</taxon>
        <taxon>Embryophyta</taxon>
        <taxon>Tracheophyta</taxon>
        <taxon>Spermatophyta</taxon>
        <taxon>Magnoliopsida</taxon>
        <taxon>eudicotyledons</taxon>
        <taxon>Gunneridae</taxon>
        <taxon>Pentapetalae</taxon>
        <taxon>asterids</taxon>
        <taxon>campanulids</taxon>
        <taxon>Asterales</taxon>
        <taxon>Asteraceae</taxon>
        <taxon>Asteroideae</taxon>
        <taxon>Heliantheae alliance</taxon>
        <taxon>Madieae</taxon>
        <taxon>Madiinae</taxon>
        <taxon>Deinandra</taxon>
    </lineage>
</organism>
<keyword evidence="3" id="KW-0808">Transferase</keyword>
<dbReference type="Pfam" id="PF02798">
    <property type="entry name" value="GST_N"/>
    <property type="match status" value="1"/>
</dbReference>
<evidence type="ECO:0000256" key="4">
    <source>
        <dbReference type="ARBA" id="ARBA00047960"/>
    </source>
</evidence>
<feature type="domain" description="GST N-terminal" evidence="5">
    <location>
        <begin position="2"/>
        <end position="83"/>
    </location>
</feature>
<evidence type="ECO:0000256" key="3">
    <source>
        <dbReference type="ARBA" id="ARBA00022679"/>
    </source>
</evidence>
<evidence type="ECO:0000259" key="5">
    <source>
        <dbReference type="PROSITE" id="PS50404"/>
    </source>
</evidence>
<dbReference type="GO" id="GO:0016034">
    <property type="term" value="F:maleylacetoacetate isomerase activity"/>
    <property type="evidence" value="ECO:0007669"/>
    <property type="project" value="TreeGrafter"/>
</dbReference>
<dbReference type="AlphaFoldDB" id="A0AAP0GNG6"/>
<dbReference type="InterPro" id="IPR010987">
    <property type="entry name" value="Glutathione-S-Trfase_C-like"/>
</dbReference>
<gene>
    <name evidence="7" type="ORF">SSX86_025886</name>
</gene>
<dbReference type="SFLD" id="SFLDG00358">
    <property type="entry name" value="Main_(cytGST)"/>
    <property type="match status" value="1"/>
</dbReference>
<dbReference type="NCBIfam" id="TIGR01262">
    <property type="entry name" value="maiA"/>
    <property type="match status" value="1"/>
</dbReference>
<evidence type="ECO:0000313" key="7">
    <source>
        <dbReference type="EMBL" id="KAK9054807.1"/>
    </source>
</evidence>
<proteinExistence type="inferred from homology"/>
<dbReference type="InterPro" id="IPR005955">
    <property type="entry name" value="GST_Zeta"/>
</dbReference>
<dbReference type="GO" id="GO:0006559">
    <property type="term" value="P:L-phenylalanine catabolic process"/>
    <property type="evidence" value="ECO:0007669"/>
    <property type="project" value="TreeGrafter"/>
</dbReference>
<feature type="domain" description="GST C-terminal" evidence="6">
    <location>
        <begin position="88"/>
        <end position="212"/>
    </location>
</feature>
<dbReference type="InterPro" id="IPR034330">
    <property type="entry name" value="GST_Zeta_C"/>
</dbReference>
<accession>A0AAP0GNG6</accession>
<evidence type="ECO:0000256" key="2">
    <source>
        <dbReference type="ARBA" id="ARBA00012452"/>
    </source>
</evidence>
<dbReference type="PANTHER" id="PTHR42673:SF20">
    <property type="entry name" value="GLUTATHIONE TRANSFERASE"/>
    <property type="match status" value="1"/>
</dbReference>
<dbReference type="InterPro" id="IPR036249">
    <property type="entry name" value="Thioredoxin-like_sf"/>
</dbReference>
<dbReference type="InterPro" id="IPR036282">
    <property type="entry name" value="Glutathione-S-Trfase_C_sf"/>
</dbReference>
<dbReference type="GO" id="GO:0004364">
    <property type="term" value="F:glutathione transferase activity"/>
    <property type="evidence" value="ECO:0007669"/>
    <property type="project" value="UniProtKB-EC"/>
</dbReference>
<dbReference type="SUPFAM" id="SSF52833">
    <property type="entry name" value="Thioredoxin-like"/>
    <property type="match status" value="1"/>
</dbReference>
<dbReference type="InterPro" id="IPR004045">
    <property type="entry name" value="Glutathione_S-Trfase_N"/>
</dbReference>
<dbReference type="InterPro" id="IPR034333">
    <property type="entry name" value="GST_Zeta_N"/>
</dbReference>
<dbReference type="Proteomes" id="UP001408789">
    <property type="component" value="Unassembled WGS sequence"/>
</dbReference>
<dbReference type="PROSITE" id="PS50404">
    <property type="entry name" value="GST_NTER"/>
    <property type="match status" value="1"/>
</dbReference>
<dbReference type="GO" id="GO:0005737">
    <property type="term" value="C:cytoplasm"/>
    <property type="evidence" value="ECO:0007669"/>
    <property type="project" value="InterPro"/>
</dbReference>
<reference evidence="7 8" key="1">
    <citation type="submission" date="2024-04" db="EMBL/GenBank/DDBJ databases">
        <title>The reference genome of an endangered Asteraceae, Deinandra increscens subsp. villosa, native to the Central Coast of California.</title>
        <authorList>
            <person name="Guilliams M."/>
            <person name="Hasenstab-Lehman K."/>
            <person name="Meyer R."/>
            <person name="Mcevoy S."/>
        </authorList>
    </citation>
    <scope>NUCLEOTIDE SEQUENCE [LARGE SCALE GENOMIC DNA]</scope>
    <source>
        <tissue evidence="7">Leaf</tissue>
    </source>
</reference>
<dbReference type="GO" id="GO:0009407">
    <property type="term" value="P:toxin catabolic process"/>
    <property type="evidence" value="ECO:0007669"/>
    <property type="project" value="UniProtKB-ARBA"/>
</dbReference>
<sequence>MTSLQLYSFFMSSSAYSVRIALNVKGLEYEYKAVNLFKWEQQRPEYLKINPIGFVPSLKDGDLVLADSFAIIMYLEEKYPQHALLPRDLKKKAINYQAASIVTSSMQPLIRIPILGYIGRNLGEDEKISWVHKHLGKGFAALEMLLRDHAGKYATGDEIFLADVFLQPIIHASQRYDIDMSEYPLMSRLSMAYQQVPAIQAAMPENQPDAPLLTD</sequence>
<dbReference type="GO" id="GO:0006749">
    <property type="term" value="P:glutathione metabolic process"/>
    <property type="evidence" value="ECO:0007669"/>
    <property type="project" value="TreeGrafter"/>
</dbReference>
<dbReference type="EC" id="2.5.1.18" evidence="2"/>
<evidence type="ECO:0000256" key="1">
    <source>
        <dbReference type="ARBA" id="ARBA00010007"/>
    </source>
</evidence>
<evidence type="ECO:0000259" key="6">
    <source>
        <dbReference type="PROSITE" id="PS50405"/>
    </source>
</evidence>
<dbReference type="FunFam" id="3.40.30.10:FF:000100">
    <property type="entry name" value="Glutathione S-transferase Z1"/>
    <property type="match status" value="1"/>
</dbReference>
<dbReference type="PANTHER" id="PTHR42673">
    <property type="entry name" value="MALEYLACETOACETATE ISOMERASE"/>
    <property type="match status" value="1"/>
</dbReference>
<dbReference type="InterPro" id="IPR040079">
    <property type="entry name" value="Glutathione_S-Trfase"/>
</dbReference>
<protein>
    <recommendedName>
        <fullName evidence="2">glutathione transferase</fullName>
        <ecNumber evidence="2">2.5.1.18</ecNumber>
    </recommendedName>
</protein>
<dbReference type="SFLD" id="SFLDS00019">
    <property type="entry name" value="Glutathione_Transferase_(cytos"/>
    <property type="match status" value="1"/>
</dbReference>